<feature type="transmembrane region" description="Helical" evidence="1">
    <location>
        <begin position="20"/>
        <end position="41"/>
    </location>
</feature>
<keyword evidence="5" id="KW-1185">Reference proteome</keyword>
<evidence type="ECO:0000313" key="4">
    <source>
        <dbReference type="EMBL" id="WFG40147.1"/>
    </source>
</evidence>
<dbReference type="Proteomes" id="UP001219901">
    <property type="component" value="Chromosome"/>
</dbReference>
<feature type="transmembrane region" description="Helical" evidence="1">
    <location>
        <begin position="95"/>
        <end position="121"/>
    </location>
</feature>
<dbReference type="Proteomes" id="UP001321249">
    <property type="component" value="Unassembled WGS sequence"/>
</dbReference>
<evidence type="ECO:0000259" key="2">
    <source>
        <dbReference type="Pfam" id="PF14340"/>
    </source>
</evidence>
<sequence>MASVTSGEPGFFSFPHPINASVARAVAAGVVIMAVATIVFDQPWITLLLSYGFIARVAAGPRLSPLALIVTKFIVPKFGLPYRPVAGPPKRFAASIGIVFSVTAAVLSLGFGLNGAAYIVLGGLIAAAGLESIFGYCLGCQVFGFLINWGIIPESVCEDCANFEQRAKRMAARGLRPDGSPLVDTE</sequence>
<dbReference type="AlphaFoldDB" id="A0AAJ6CU07"/>
<evidence type="ECO:0000313" key="6">
    <source>
        <dbReference type="Proteomes" id="UP001321249"/>
    </source>
</evidence>
<reference evidence="5 6" key="1">
    <citation type="submission" date="2019-11" db="EMBL/GenBank/DDBJ databases">
        <authorList>
            <person name="Cho J.-C."/>
        </authorList>
    </citation>
    <scope>NUCLEOTIDE SEQUENCE [LARGE SCALE GENOMIC DNA]</scope>
    <source>
        <strain evidence="4 5">JH1073</strain>
        <strain evidence="3 6">JH702</strain>
    </source>
</reference>
<accession>A0AAJ6CU07</accession>
<keyword evidence="1" id="KW-0472">Membrane</keyword>
<dbReference type="EMBL" id="WMBE01000003">
    <property type="protein sequence ID" value="MDG0867477.1"/>
    <property type="molecule type" value="Genomic_DNA"/>
</dbReference>
<reference evidence="4" key="2">
    <citation type="journal article" date="2023" name="Nat. Commun.">
        <title>Cultivation of marine bacteria of the SAR202 clade.</title>
        <authorList>
            <person name="Lim Y."/>
            <person name="Seo J.H."/>
            <person name="Giovannoni S.J."/>
            <person name="Kang I."/>
            <person name="Cho J.C."/>
        </authorList>
    </citation>
    <scope>NUCLEOTIDE SEQUENCE</scope>
    <source>
        <strain evidence="4">JH1073</strain>
    </source>
</reference>
<protein>
    <submittedName>
        <fullName evidence="4">DUF4395 family protein</fullName>
    </submittedName>
</protein>
<evidence type="ECO:0000313" key="5">
    <source>
        <dbReference type="Proteomes" id="UP001219901"/>
    </source>
</evidence>
<name>A0AAJ6CU07_9CHLR</name>
<reference evidence="5" key="3">
    <citation type="submission" date="2023-06" db="EMBL/GenBank/DDBJ databases">
        <title>Pangenomics reveal diversification of enzyme families and niche specialization in globally abundant SAR202 bacteria.</title>
        <authorList>
            <person name="Saw J.H.W."/>
        </authorList>
    </citation>
    <scope>NUCLEOTIDE SEQUENCE [LARGE SCALE GENOMIC DNA]</scope>
    <source>
        <strain evidence="5">JH1073</strain>
    </source>
</reference>
<dbReference type="EMBL" id="CP046147">
    <property type="protein sequence ID" value="WFG40147.1"/>
    <property type="molecule type" value="Genomic_DNA"/>
</dbReference>
<proteinExistence type="predicted"/>
<evidence type="ECO:0000313" key="3">
    <source>
        <dbReference type="EMBL" id="MDG0867477.1"/>
    </source>
</evidence>
<feature type="domain" description="DUF4395" evidence="2">
    <location>
        <begin position="18"/>
        <end position="146"/>
    </location>
</feature>
<keyword evidence="1" id="KW-1133">Transmembrane helix</keyword>
<dbReference type="InterPro" id="IPR025508">
    <property type="entry name" value="DUF4395"/>
</dbReference>
<keyword evidence="1" id="KW-0812">Transmembrane</keyword>
<dbReference type="RefSeq" id="WP_342825877.1">
    <property type="nucleotide sequence ID" value="NZ_CP046146.1"/>
</dbReference>
<dbReference type="Pfam" id="PF14340">
    <property type="entry name" value="DUF4395"/>
    <property type="match status" value="1"/>
</dbReference>
<organism evidence="4 5">
    <name type="scientific">Candidatus Lucifugimonas marina</name>
    <dbReference type="NCBI Taxonomy" id="3038979"/>
    <lineage>
        <taxon>Bacteria</taxon>
        <taxon>Bacillati</taxon>
        <taxon>Chloroflexota</taxon>
        <taxon>Dehalococcoidia</taxon>
        <taxon>SAR202 cluster</taxon>
        <taxon>Candidatus Lucifugimonadales</taxon>
        <taxon>Candidatus Lucifugimonadaceae</taxon>
        <taxon>Candidatus Lucifugimonas</taxon>
    </lineage>
</organism>
<evidence type="ECO:0000256" key="1">
    <source>
        <dbReference type="SAM" id="Phobius"/>
    </source>
</evidence>
<gene>
    <name evidence="3" type="ORF">GKO46_10415</name>
    <name evidence="4" type="ORF">GKO48_11125</name>
</gene>